<feature type="non-terminal residue" evidence="2">
    <location>
        <position position="1"/>
    </location>
</feature>
<proteinExistence type="predicted"/>
<dbReference type="AlphaFoldDB" id="A0A0X3PDY4"/>
<evidence type="ECO:0000259" key="1">
    <source>
        <dbReference type="PROSITE" id="PS00028"/>
    </source>
</evidence>
<dbReference type="PROSITE" id="PS00028">
    <property type="entry name" value="ZINC_FINGER_C2H2_1"/>
    <property type="match status" value="1"/>
</dbReference>
<name>A0A0X3PDY4_SCHSO</name>
<organism evidence="2">
    <name type="scientific">Schistocephalus solidus</name>
    <name type="common">Tapeworm</name>
    <dbReference type="NCBI Taxonomy" id="70667"/>
    <lineage>
        <taxon>Eukaryota</taxon>
        <taxon>Metazoa</taxon>
        <taxon>Spiralia</taxon>
        <taxon>Lophotrochozoa</taxon>
        <taxon>Platyhelminthes</taxon>
        <taxon>Cestoda</taxon>
        <taxon>Eucestoda</taxon>
        <taxon>Diphyllobothriidea</taxon>
        <taxon>Diphyllobothriidae</taxon>
        <taxon>Schistocephalus</taxon>
    </lineage>
</organism>
<protein>
    <recommendedName>
        <fullName evidence="1">C2H2-type domain-containing protein</fullName>
    </recommendedName>
</protein>
<accession>A0A0X3PDY4</accession>
<dbReference type="InterPro" id="IPR013087">
    <property type="entry name" value="Znf_C2H2_type"/>
</dbReference>
<reference evidence="2" key="1">
    <citation type="submission" date="2016-01" db="EMBL/GenBank/DDBJ databases">
        <title>Reference transcriptome for the parasite Schistocephalus solidus: insights into the molecular evolution of parasitism.</title>
        <authorList>
            <person name="Hebert F.O."/>
            <person name="Grambauer S."/>
            <person name="Barber I."/>
            <person name="Landry C.R."/>
            <person name="Aubin-Horth N."/>
        </authorList>
    </citation>
    <scope>NUCLEOTIDE SEQUENCE</scope>
</reference>
<feature type="domain" description="C2H2-type" evidence="1">
    <location>
        <begin position="239"/>
        <end position="260"/>
    </location>
</feature>
<evidence type="ECO:0000313" key="2">
    <source>
        <dbReference type="EMBL" id="JAP46332.1"/>
    </source>
</evidence>
<gene>
    <name evidence="2" type="ORF">TR114597</name>
</gene>
<sequence>PYLTRCMEHDSLPVYPLRALYLARDTFWQRWQKALSKDPVARRVYEAHYRYPPNVFILNTEPYPFAAADTFYPSPELLLLRGREPTIPLVRKRTRDVVAGGANDEQPQDKRRLTDRQLGLLTEKAVDSECGSSVPGRADAAVPTFFNCDACDDAENMTYTEAEKHVQLTGHMSCSEYVRQAPNNGEEEVEDVVGVEDKRNVYSSLSPSSELVQLAAPRVIAHIGESHHGWTAGDRVVMCPSCRLILPDKILAAFHHQTLHPGHHPVYSWGHVLSSQTFNFNCNQLICTGCSGTFDNLWPFVRHWIDKHLTCSPFSVTEASRPTQIINLQCLTCGLQTESTVLQSSVSAATTSETVLSPERLAEATKRAHFVGVTMVNHLWKHCRRPRLCQKHHSMRFRLICPEPSGQDQCTLPPPVRGSHCASLLFALREAQKQQALLRTYRKARKPQLRLAGEELSKLQMAAEVALASSTAN</sequence>
<dbReference type="EMBL" id="GEEE01016893">
    <property type="protein sequence ID" value="JAP46332.1"/>
    <property type="molecule type" value="Transcribed_RNA"/>
</dbReference>